<dbReference type="HOGENOM" id="CLU_1801766_0_0_2"/>
<dbReference type="AlphaFoldDB" id="B1YC87"/>
<protein>
    <submittedName>
        <fullName evidence="1">Uncharacterized protein</fullName>
    </submittedName>
</protein>
<dbReference type="KEGG" id="tne:Tneu_0453"/>
<name>B1YC87_PYRNV</name>
<keyword evidence="2" id="KW-1185">Reference proteome</keyword>
<evidence type="ECO:0000313" key="2">
    <source>
        <dbReference type="Proteomes" id="UP000001694"/>
    </source>
</evidence>
<dbReference type="Proteomes" id="UP000001694">
    <property type="component" value="Chromosome"/>
</dbReference>
<proteinExistence type="predicted"/>
<gene>
    <name evidence="1" type="ordered locus">Tneu_0453</name>
</gene>
<dbReference type="STRING" id="444157.Tneu_0453"/>
<dbReference type="OrthoDB" id="25821at2157"/>
<dbReference type="RefSeq" id="WP_012349820.1">
    <property type="nucleotide sequence ID" value="NC_010525.1"/>
</dbReference>
<dbReference type="eggNOG" id="arCOG07422">
    <property type="taxonomic scope" value="Archaea"/>
</dbReference>
<organism evidence="1 2">
    <name type="scientific">Pyrobaculum neutrophilum (strain DSM 2338 / JCM 9278 / NBRC 100436 / V24Sta)</name>
    <name type="common">Thermoproteus neutrophilus</name>
    <dbReference type="NCBI Taxonomy" id="444157"/>
    <lineage>
        <taxon>Archaea</taxon>
        <taxon>Thermoproteota</taxon>
        <taxon>Thermoprotei</taxon>
        <taxon>Thermoproteales</taxon>
        <taxon>Thermoproteaceae</taxon>
        <taxon>Pyrobaculum</taxon>
    </lineage>
</organism>
<dbReference type="GeneID" id="6165967"/>
<sequence length="143" mass="15900">MSTEFSWHAIAVGNRVLGLYNFLVLSAPPTWRIVVMPMASDVFKHREVDGVKWVRDGEVMHFVRDGGRAYVLKIKARPGRRVGKGEPITVGGHQGVYRTSKGRGGLRLAVEFYCDVTDRTLTVELEGLDGLDVLNYIGGSRCH</sequence>
<evidence type="ECO:0000313" key="1">
    <source>
        <dbReference type="EMBL" id="ACB39400.1"/>
    </source>
</evidence>
<dbReference type="EMBL" id="CP001014">
    <property type="protein sequence ID" value="ACB39400.1"/>
    <property type="molecule type" value="Genomic_DNA"/>
</dbReference>
<accession>B1YC87</accession>
<reference evidence="1" key="1">
    <citation type="submission" date="2008-03" db="EMBL/GenBank/DDBJ databases">
        <title>Complete sequence of Thermoproteus neutrophilus V24Sta.</title>
        <authorList>
            <consortium name="US DOE Joint Genome Institute"/>
            <person name="Copeland A."/>
            <person name="Lucas S."/>
            <person name="Lapidus A."/>
            <person name="Glavina del Rio T."/>
            <person name="Dalin E."/>
            <person name="Tice H."/>
            <person name="Bruce D."/>
            <person name="Goodwin L."/>
            <person name="Pitluck S."/>
            <person name="Sims D."/>
            <person name="Brettin T."/>
            <person name="Detter J.C."/>
            <person name="Han C."/>
            <person name="Kuske C.R."/>
            <person name="Schmutz J."/>
            <person name="Larimer F."/>
            <person name="Land M."/>
            <person name="Hauser L."/>
            <person name="Kyrpides N."/>
            <person name="Mikhailova N."/>
            <person name="Biddle J.F."/>
            <person name="Zhang Z."/>
            <person name="Fitz-Gibbon S.T."/>
            <person name="Lowe T.M."/>
            <person name="Saltikov C."/>
            <person name="House C.H."/>
            <person name="Richardson P."/>
        </authorList>
    </citation>
    <scope>NUCLEOTIDE SEQUENCE [LARGE SCALE GENOMIC DNA]</scope>
    <source>
        <strain evidence="1">V24Sta</strain>
    </source>
</reference>